<proteinExistence type="inferred from homology"/>
<reference evidence="3" key="1">
    <citation type="journal article" date="2019" name="Environ. Microbiol.">
        <title>Fungal ecological strategies reflected in gene transcription - a case study of two litter decomposers.</title>
        <authorList>
            <person name="Barbi F."/>
            <person name="Kohler A."/>
            <person name="Barry K."/>
            <person name="Baskaran P."/>
            <person name="Daum C."/>
            <person name="Fauchery L."/>
            <person name="Ihrmark K."/>
            <person name="Kuo A."/>
            <person name="LaButti K."/>
            <person name="Lipzen A."/>
            <person name="Morin E."/>
            <person name="Grigoriev I.V."/>
            <person name="Henrissat B."/>
            <person name="Lindahl B."/>
            <person name="Martin F."/>
        </authorList>
    </citation>
    <scope>NUCLEOTIDE SEQUENCE</scope>
    <source>
        <strain evidence="3">JB14</strain>
    </source>
</reference>
<accession>A0A6A4I2K5</accession>
<dbReference type="SUPFAM" id="SSF51197">
    <property type="entry name" value="Clavaminate synthase-like"/>
    <property type="match status" value="1"/>
</dbReference>
<dbReference type="PANTHER" id="PTHR20883">
    <property type="entry name" value="PHYTANOYL-COA DIOXYGENASE DOMAIN CONTAINING 1"/>
    <property type="match status" value="1"/>
</dbReference>
<name>A0A6A4I2K5_9AGAR</name>
<gene>
    <name evidence="3" type="ORF">BT96DRAFT_973714</name>
</gene>
<dbReference type="OrthoDB" id="445007at2759"/>
<dbReference type="Proteomes" id="UP000799118">
    <property type="component" value="Unassembled WGS sequence"/>
</dbReference>
<dbReference type="PANTHER" id="PTHR20883:SF51">
    <property type="entry name" value="PHYTANOYL-COA HYDROXYLASE"/>
    <property type="match status" value="1"/>
</dbReference>
<evidence type="ECO:0000313" key="4">
    <source>
        <dbReference type="Proteomes" id="UP000799118"/>
    </source>
</evidence>
<dbReference type="Gene3D" id="2.60.120.620">
    <property type="entry name" value="q2cbj1_9rhob like domain"/>
    <property type="match status" value="1"/>
</dbReference>
<evidence type="ECO:0000256" key="2">
    <source>
        <dbReference type="ARBA" id="ARBA00005830"/>
    </source>
</evidence>
<sequence>MEITSKQKEAFERDGFLVLPAISETISQNIEKWANGIKNLPYRPDAWMHYDEVNSAGEQILSRTENFADYHDGFNALFRGREMSKILEALTGEPMVLFKEKINYKQPWAGGYQAHVDSIAYTHIGNVKHLSILMAAEPSTLENGCLEVVPGSHKVTIPIGENRCIKPEWCENQQWIPVPLKSGQFLVFGSYLAHRSGPNKSAQGRAAIYATYNALSDGGDKRDAYYKDRRKLWPPTSERIPGERYEVGAKLYGYASPMLTVVENGYKDIGL</sequence>
<evidence type="ECO:0000313" key="3">
    <source>
        <dbReference type="EMBL" id="KAE9403417.1"/>
    </source>
</evidence>
<keyword evidence="4" id="KW-1185">Reference proteome</keyword>
<organism evidence="3 4">
    <name type="scientific">Gymnopus androsaceus JB14</name>
    <dbReference type="NCBI Taxonomy" id="1447944"/>
    <lineage>
        <taxon>Eukaryota</taxon>
        <taxon>Fungi</taxon>
        <taxon>Dikarya</taxon>
        <taxon>Basidiomycota</taxon>
        <taxon>Agaricomycotina</taxon>
        <taxon>Agaricomycetes</taxon>
        <taxon>Agaricomycetidae</taxon>
        <taxon>Agaricales</taxon>
        <taxon>Marasmiineae</taxon>
        <taxon>Omphalotaceae</taxon>
        <taxon>Gymnopus</taxon>
    </lineage>
</organism>
<comment type="similarity">
    <text evidence="2">Belongs to the PhyH family.</text>
</comment>
<dbReference type="Pfam" id="PF05721">
    <property type="entry name" value="PhyH"/>
    <property type="match status" value="1"/>
</dbReference>
<dbReference type="EMBL" id="ML769425">
    <property type="protein sequence ID" value="KAE9403417.1"/>
    <property type="molecule type" value="Genomic_DNA"/>
</dbReference>
<comment type="cofactor">
    <cofactor evidence="1">
        <name>Fe cation</name>
        <dbReference type="ChEBI" id="CHEBI:24875"/>
    </cofactor>
</comment>
<evidence type="ECO:0000256" key="1">
    <source>
        <dbReference type="ARBA" id="ARBA00001962"/>
    </source>
</evidence>
<dbReference type="AlphaFoldDB" id="A0A6A4I2K5"/>
<dbReference type="InterPro" id="IPR008775">
    <property type="entry name" value="Phytyl_CoA_dOase-like"/>
</dbReference>
<protein>
    <submittedName>
        <fullName evidence="3">PhyH-domain-containing protein</fullName>
    </submittedName>
</protein>